<dbReference type="GO" id="GO:0052693">
    <property type="term" value="F:epoxyqueuosine reductase activity"/>
    <property type="evidence" value="ECO:0007669"/>
    <property type="project" value="TreeGrafter"/>
</dbReference>
<keyword evidence="1" id="KW-0411">Iron-sulfur</keyword>
<dbReference type="PANTHER" id="PTHR30002:SF4">
    <property type="entry name" value="EPOXYQUEUOSINE REDUCTASE"/>
    <property type="match status" value="1"/>
</dbReference>
<dbReference type="NCBIfam" id="TIGR00276">
    <property type="entry name" value="tRNA epoxyqueuosine(34) reductase QueG"/>
    <property type="match status" value="1"/>
</dbReference>
<name>A0A1M6BF77_9FIRM</name>
<keyword evidence="1" id="KW-0479">Metal-binding</keyword>
<protein>
    <submittedName>
        <fullName evidence="4">Epoxyqueuosine reductase</fullName>
    </submittedName>
</protein>
<dbReference type="Proteomes" id="UP000184442">
    <property type="component" value="Unassembled WGS sequence"/>
</dbReference>
<dbReference type="InterPro" id="IPR004453">
    <property type="entry name" value="QueG"/>
</dbReference>
<evidence type="ECO:0000256" key="2">
    <source>
        <dbReference type="ARBA" id="ARBA00023002"/>
    </source>
</evidence>
<keyword evidence="1" id="KW-0004">4Fe-4S</keyword>
<gene>
    <name evidence="4" type="ORF">SAMN02745176_00439</name>
</gene>
<proteinExistence type="predicted"/>
<dbReference type="Pfam" id="PF08331">
    <property type="entry name" value="QueG_DUF1730"/>
    <property type="match status" value="1"/>
</dbReference>
<dbReference type="STRING" id="1122184.SAMN02745176_00439"/>
<dbReference type="RefSeq" id="WP_073024004.1">
    <property type="nucleotide sequence ID" value="NZ_FQZS01000003.1"/>
</dbReference>
<keyword evidence="1" id="KW-0408">Iron</keyword>
<dbReference type="PANTHER" id="PTHR30002">
    <property type="entry name" value="EPOXYQUEUOSINE REDUCTASE"/>
    <property type="match status" value="1"/>
</dbReference>
<evidence type="ECO:0000256" key="1">
    <source>
        <dbReference type="ARBA" id="ARBA00022485"/>
    </source>
</evidence>
<dbReference type="Pfam" id="PF13484">
    <property type="entry name" value="Fer4_16"/>
    <property type="match status" value="1"/>
</dbReference>
<evidence type="ECO:0000313" key="5">
    <source>
        <dbReference type="Proteomes" id="UP000184442"/>
    </source>
</evidence>
<dbReference type="EMBL" id="FQZS01000003">
    <property type="protein sequence ID" value="SHI47391.1"/>
    <property type="molecule type" value="Genomic_DNA"/>
</dbReference>
<feature type="domain" description="DUF1730" evidence="3">
    <location>
        <begin position="52"/>
        <end position="120"/>
    </location>
</feature>
<keyword evidence="5" id="KW-1185">Reference proteome</keyword>
<keyword evidence="2" id="KW-0560">Oxidoreductase</keyword>
<dbReference type="SUPFAM" id="SSF46548">
    <property type="entry name" value="alpha-helical ferredoxin"/>
    <property type="match status" value="1"/>
</dbReference>
<evidence type="ECO:0000259" key="3">
    <source>
        <dbReference type="Pfam" id="PF08331"/>
    </source>
</evidence>
<reference evidence="4 5" key="1">
    <citation type="submission" date="2016-11" db="EMBL/GenBank/DDBJ databases">
        <authorList>
            <person name="Jaros S."/>
            <person name="Januszkiewicz K."/>
            <person name="Wedrychowicz H."/>
        </authorList>
    </citation>
    <scope>NUCLEOTIDE SEQUENCE [LARGE SCALE GENOMIC DNA]</scope>
    <source>
        <strain evidence="4 5">DSM 19022</strain>
    </source>
</reference>
<organism evidence="4 5">
    <name type="scientific">Lutispora thermophila DSM 19022</name>
    <dbReference type="NCBI Taxonomy" id="1122184"/>
    <lineage>
        <taxon>Bacteria</taxon>
        <taxon>Bacillati</taxon>
        <taxon>Bacillota</taxon>
        <taxon>Clostridia</taxon>
        <taxon>Lutisporales</taxon>
        <taxon>Lutisporaceae</taxon>
        <taxon>Lutispora</taxon>
    </lineage>
</organism>
<dbReference type="GO" id="GO:0008616">
    <property type="term" value="P:tRNA queuosine(34) biosynthetic process"/>
    <property type="evidence" value="ECO:0007669"/>
    <property type="project" value="InterPro"/>
</dbReference>
<evidence type="ECO:0000313" key="4">
    <source>
        <dbReference type="EMBL" id="SHI47391.1"/>
    </source>
</evidence>
<dbReference type="AlphaFoldDB" id="A0A1M6BF77"/>
<dbReference type="InterPro" id="IPR013542">
    <property type="entry name" value="QueG_DUF1730"/>
</dbReference>
<sequence>MKNNLIMFCNSIGIENVGIAPAEYYNDFGVIWKNQLDKNYVSGFEEKDIEKRLNPKLTLEDAKSVIVCLFPYYTGTEEHSNISKYVYGIDYHKIAIKKLETISDFLKSTIEGFQYKAFVDNGPLSDRHVAYRAGLGFLGINSHLITDKYGSFVFIGYIINNYPFEPDKPQDRTCYLCFNCVRNCPGQCILGDFTINPLRCKSYITQKKRDLTKEDIGILKKHRLIWGCDVCQDVCPHNKNVQKTTIKEFRENLTYNIDCEELKQMSNKEFIRRYGDRAFSWRGKAILIRNHQLINE</sequence>
<dbReference type="GO" id="GO:0051539">
    <property type="term" value="F:4 iron, 4 sulfur cluster binding"/>
    <property type="evidence" value="ECO:0007669"/>
    <property type="project" value="UniProtKB-KW"/>
</dbReference>
<accession>A0A1M6BF77</accession>